<feature type="non-terminal residue" evidence="2">
    <location>
        <position position="1"/>
    </location>
</feature>
<organism evidence="2">
    <name type="scientific">marine sediment metagenome</name>
    <dbReference type="NCBI Taxonomy" id="412755"/>
    <lineage>
        <taxon>unclassified sequences</taxon>
        <taxon>metagenomes</taxon>
        <taxon>ecological metagenomes</taxon>
    </lineage>
</organism>
<evidence type="ECO:0000259" key="1">
    <source>
        <dbReference type="Pfam" id="PF00534"/>
    </source>
</evidence>
<feature type="domain" description="Glycosyl transferase family 1" evidence="1">
    <location>
        <begin position="2"/>
        <end position="130"/>
    </location>
</feature>
<dbReference type="InterPro" id="IPR001296">
    <property type="entry name" value="Glyco_trans_1"/>
</dbReference>
<dbReference type="PANTHER" id="PTHR12526">
    <property type="entry name" value="GLYCOSYLTRANSFERASE"/>
    <property type="match status" value="1"/>
</dbReference>
<dbReference type="AlphaFoldDB" id="X1TLG9"/>
<comment type="caution">
    <text evidence="2">The sequence shown here is derived from an EMBL/GenBank/DDBJ whole genome shotgun (WGS) entry which is preliminary data.</text>
</comment>
<reference evidence="2" key="1">
    <citation type="journal article" date="2014" name="Front. Microbiol.">
        <title>High frequency of phylogenetically diverse reductive dehalogenase-homologous genes in deep subseafloor sedimentary metagenomes.</title>
        <authorList>
            <person name="Kawai M."/>
            <person name="Futagami T."/>
            <person name="Toyoda A."/>
            <person name="Takaki Y."/>
            <person name="Nishi S."/>
            <person name="Hori S."/>
            <person name="Arai W."/>
            <person name="Tsubouchi T."/>
            <person name="Morono Y."/>
            <person name="Uchiyama I."/>
            <person name="Ito T."/>
            <person name="Fujiyama A."/>
            <person name="Inagaki F."/>
            <person name="Takami H."/>
        </authorList>
    </citation>
    <scope>NUCLEOTIDE SEQUENCE</scope>
    <source>
        <strain evidence="2">Expedition CK06-06</strain>
    </source>
</reference>
<dbReference type="EMBL" id="BARW01009473">
    <property type="protein sequence ID" value="GAI80889.1"/>
    <property type="molecule type" value="Genomic_DNA"/>
</dbReference>
<sequence>KENEIKLILAGDGPLRKDIIDYINDNDLKESIEYIGKVKGKKKEEFFKSLDVFVLPSISLPNDQDGIPVVLMEAISYGLPLISTNVSGIPEICENNCNGYIVSEKNVNALITSINKVKKDQKLRNDFRSKSLELSLQYDIEINSRNKVQMMGW</sequence>
<dbReference type="PANTHER" id="PTHR12526:SF637">
    <property type="entry name" value="GLYCOSYLTRANSFERASE EPSF-RELATED"/>
    <property type="match status" value="1"/>
</dbReference>
<dbReference type="Pfam" id="PF00534">
    <property type="entry name" value="Glycos_transf_1"/>
    <property type="match status" value="1"/>
</dbReference>
<proteinExistence type="predicted"/>
<dbReference type="CDD" id="cd03801">
    <property type="entry name" value="GT4_PimA-like"/>
    <property type="match status" value="1"/>
</dbReference>
<gene>
    <name evidence="2" type="ORF">S12H4_19037</name>
</gene>
<accession>X1TLG9</accession>
<dbReference type="GO" id="GO:0016757">
    <property type="term" value="F:glycosyltransferase activity"/>
    <property type="evidence" value="ECO:0007669"/>
    <property type="project" value="InterPro"/>
</dbReference>
<protein>
    <recommendedName>
        <fullName evidence="1">Glycosyl transferase family 1 domain-containing protein</fullName>
    </recommendedName>
</protein>
<dbReference type="SUPFAM" id="SSF53756">
    <property type="entry name" value="UDP-Glycosyltransferase/glycogen phosphorylase"/>
    <property type="match status" value="1"/>
</dbReference>
<evidence type="ECO:0000313" key="2">
    <source>
        <dbReference type="EMBL" id="GAI80889.1"/>
    </source>
</evidence>
<name>X1TLG9_9ZZZZ</name>
<dbReference type="Gene3D" id="3.40.50.2000">
    <property type="entry name" value="Glycogen Phosphorylase B"/>
    <property type="match status" value="1"/>
</dbReference>